<gene>
    <name evidence="1" type="ORF">LCGC14_0397300</name>
</gene>
<accession>A0A0F9TG00</accession>
<dbReference type="AlphaFoldDB" id="A0A0F9TG00"/>
<reference evidence="1" key="1">
    <citation type="journal article" date="2015" name="Nature">
        <title>Complex archaea that bridge the gap between prokaryotes and eukaryotes.</title>
        <authorList>
            <person name="Spang A."/>
            <person name="Saw J.H."/>
            <person name="Jorgensen S.L."/>
            <person name="Zaremba-Niedzwiedzka K."/>
            <person name="Martijn J."/>
            <person name="Lind A.E."/>
            <person name="van Eijk R."/>
            <person name="Schleper C."/>
            <person name="Guy L."/>
            <person name="Ettema T.J."/>
        </authorList>
    </citation>
    <scope>NUCLEOTIDE SEQUENCE</scope>
</reference>
<proteinExistence type="predicted"/>
<comment type="caution">
    <text evidence="1">The sequence shown here is derived from an EMBL/GenBank/DDBJ whole genome shotgun (WGS) entry which is preliminary data.</text>
</comment>
<dbReference type="EMBL" id="LAZR01000337">
    <property type="protein sequence ID" value="KKN73782.1"/>
    <property type="molecule type" value="Genomic_DNA"/>
</dbReference>
<evidence type="ECO:0000313" key="1">
    <source>
        <dbReference type="EMBL" id="KKN73782.1"/>
    </source>
</evidence>
<sequence length="74" mass="8000">MTAERDEINALRAAQNLPSLEEEALIDVMVAAKEALRADRSDENYAAKRAASQALAAYRVEARAGRTVLIPGES</sequence>
<name>A0A0F9TG00_9ZZZZ</name>
<protein>
    <submittedName>
        <fullName evidence="1">Uncharacterized protein</fullName>
    </submittedName>
</protein>
<organism evidence="1">
    <name type="scientific">marine sediment metagenome</name>
    <dbReference type="NCBI Taxonomy" id="412755"/>
    <lineage>
        <taxon>unclassified sequences</taxon>
        <taxon>metagenomes</taxon>
        <taxon>ecological metagenomes</taxon>
    </lineage>
</organism>